<evidence type="ECO:0000313" key="5">
    <source>
        <dbReference type="EMBL" id="OIQ85061.1"/>
    </source>
</evidence>
<dbReference type="EC" id="5.1.3.15" evidence="3"/>
<dbReference type="PANTHER" id="PTHR11122:SF13">
    <property type="entry name" value="GLUCOSE-6-PHOSPHATE 1-EPIMERASE"/>
    <property type="match status" value="1"/>
</dbReference>
<dbReference type="PIRSF" id="PIRSF016020">
    <property type="entry name" value="PHexose_mutarotase"/>
    <property type="match status" value="1"/>
</dbReference>
<dbReference type="Gene3D" id="2.70.98.10">
    <property type="match status" value="1"/>
</dbReference>
<dbReference type="EMBL" id="MLJW01000571">
    <property type="protein sequence ID" value="OIQ85061.1"/>
    <property type="molecule type" value="Genomic_DNA"/>
</dbReference>
<proteinExistence type="inferred from homology"/>
<comment type="similarity">
    <text evidence="2">Belongs to the glucose-6-phosphate 1-epimerase family.</text>
</comment>
<dbReference type="InterPro" id="IPR025532">
    <property type="entry name" value="G6P_1-epimerase"/>
</dbReference>
<dbReference type="InterPro" id="IPR014718">
    <property type="entry name" value="GH-type_carb-bd"/>
</dbReference>
<dbReference type="GO" id="GO:0047938">
    <property type="term" value="F:glucose-6-phosphate 1-epimerase activity"/>
    <property type="evidence" value="ECO:0007669"/>
    <property type="project" value="UniProtKB-EC"/>
</dbReference>
<dbReference type="InterPro" id="IPR011013">
    <property type="entry name" value="Gal_mutarotase_sf_dom"/>
</dbReference>
<comment type="catalytic activity">
    <reaction evidence="1">
        <text>alpha-D-glucose 6-phosphate = beta-D-glucose 6-phosphate</text>
        <dbReference type="Rhea" id="RHEA:16249"/>
        <dbReference type="ChEBI" id="CHEBI:58225"/>
        <dbReference type="ChEBI" id="CHEBI:58247"/>
        <dbReference type="EC" id="5.1.3.15"/>
    </reaction>
</comment>
<evidence type="ECO:0000256" key="4">
    <source>
        <dbReference type="ARBA" id="ARBA00023235"/>
    </source>
</evidence>
<dbReference type="AlphaFoldDB" id="A0A1J5RA78"/>
<evidence type="ECO:0000256" key="1">
    <source>
        <dbReference type="ARBA" id="ARBA00001096"/>
    </source>
</evidence>
<dbReference type="GO" id="GO:0005975">
    <property type="term" value="P:carbohydrate metabolic process"/>
    <property type="evidence" value="ECO:0007669"/>
    <property type="project" value="InterPro"/>
</dbReference>
<protein>
    <recommendedName>
        <fullName evidence="3">glucose-6-phosphate 1-epimerase</fullName>
        <ecNumber evidence="3">5.1.3.15</ecNumber>
    </recommendedName>
</protein>
<comment type="caution">
    <text evidence="5">The sequence shown here is derived from an EMBL/GenBank/DDBJ whole genome shotgun (WGS) entry which is preliminary data.</text>
</comment>
<dbReference type="CDD" id="cd09020">
    <property type="entry name" value="D-hex-6-P-epi_like"/>
    <property type="match status" value="1"/>
</dbReference>
<evidence type="ECO:0000256" key="2">
    <source>
        <dbReference type="ARBA" id="ARBA00005866"/>
    </source>
</evidence>
<accession>A0A1J5RA78</accession>
<dbReference type="Pfam" id="PF01263">
    <property type="entry name" value="Aldose_epim"/>
    <property type="match status" value="1"/>
</dbReference>
<evidence type="ECO:0000256" key="3">
    <source>
        <dbReference type="ARBA" id="ARBA00012083"/>
    </source>
</evidence>
<dbReference type="GO" id="GO:0030246">
    <property type="term" value="F:carbohydrate binding"/>
    <property type="evidence" value="ECO:0007669"/>
    <property type="project" value="InterPro"/>
</dbReference>
<sequence>MNTSTLEHQFGLGSSLRFSADPGGLVLAEIDNPLATARICLQGAQLLTWRPRTAAMPVVWLSDAVKLVPGKSGHSGVPVCWPWFGNHESETGFPAHGFARTAAWQVVASGLEPEGATRITLRLTGNEQSRAQWPHSAVLELTMIVGDSLKLALTTTNTGQTDILIGEAFHTYFQVGDIAQARVTGLENVTYADKVKDFARSVQQNAITFVGETDRVYLDTEAECVIEDPSLGRRIRIAKSGSRTTVVWTPGETKGDQMGDLGLNGWQHMLCVESANAMENRVRVPAGASHTLAVEYRAEAL</sequence>
<keyword evidence="4 5" id="KW-0413">Isomerase</keyword>
<dbReference type="GO" id="GO:0005737">
    <property type="term" value="C:cytoplasm"/>
    <property type="evidence" value="ECO:0007669"/>
    <property type="project" value="TreeGrafter"/>
</dbReference>
<gene>
    <name evidence="5" type="primary">yeaD_6</name>
    <name evidence="5" type="ORF">GALL_331070</name>
</gene>
<dbReference type="PANTHER" id="PTHR11122">
    <property type="entry name" value="APOSPORY-ASSOCIATED PROTEIN C-RELATED"/>
    <property type="match status" value="1"/>
</dbReference>
<organism evidence="5">
    <name type="scientific">mine drainage metagenome</name>
    <dbReference type="NCBI Taxonomy" id="410659"/>
    <lineage>
        <taxon>unclassified sequences</taxon>
        <taxon>metagenomes</taxon>
        <taxon>ecological metagenomes</taxon>
    </lineage>
</organism>
<dbReference type="SUPFAM" id="SSF74650">
    <property type="entry name" value="Galactose mutarotase-like"/>
    <property type="match status" value="1"/>
</dbReference>
<name>A0A1J5RA78_9ZZZZ</name>
<dbReference type="InterPro" id="IPR008183">
    <property type="entry name" value="Aldose_1/G6P_1-epimerase"/>
</dbReference>
<reference evidence="5" key="1">
    <citation type="submission" date="2016-10" db="EMBL/GenBank/DDBJ databases">
        <title>Sequence of Gallionella enrichment culture.</title>
        <authorList>
            <person name="Poehlein A."/>
            <person name="Muehling M."/>
            <person name="Daniel R."/>
        </authorList>
    </citation>
    <scope>NUCLEOTIDE SEQUENCE</scope>
</reference>